<sequence>MYQHIVKPGETIAQIALDYRTPAQSIIQANQLIDPNRIFVGQRLTIPGFPDPTQLPYRIDVSTNRRTLTLRTQPAGEVVKVYPIAVGRILHETPVGEFIIINKAPNPGGPFGTMWMSLSKQHYGIHGTNDPASIGRAVSRGCIRMYNEDVEELARMVPIGTPVFIQP</sequence>
<evidence type="ECO:0000256" key="9">
    <source>
        <dbReference type="PROSITE-ProRule" id="PRU01373"/>
    </source>
</evidence>
<organism evidence="12">
    <name type="scientific">Halalkalibacterium halodurans</name>
    <name type="common">Bacillus halodurans</name>
    <dbReference type="NCBI Taxonomy" id="86665"/>
    <lineage>
        <taxon>Bacteria</taxon>
        <taxon>Bacillati</taxon>
        <taxon>Bacillota</taxon>
        <taxon>Bacilli</taxon>
        <taxon>Bacillales</taxon>
        <taxon>Bacillaceae</taxon>
        <taxon>Halalkalibacterium (ex Joshi et al. 2022)</taxon>
    </lineage>
</organism>
<dbReference type="GO" id="GO:0071555">
    <property type="term" value="P:cell wall organization"/>
    <property type="evidence" value="ECO:0007669"/>
    <property type="project" value="UniProtKB-UniRule"/>
</dbReference>
<dbReference type="SUPFAM" id="SSF54106">
    <property type="entry name" value="LysM domain"/>
    <property type="match status" value="1"/>
</dbReference>
<dbReference type="Pfam" id="PF03734">
    <property type="entry name" value="YkuD"/>
    <property type="match status" value="1"/>
</dbReference>
<dbReference type="PANTHER" id="PTHR30582:SF24">
    <property type="entry name" value="L,D-TRANSPEPTIDASE ERFK_SRFK-RELATED"/>
    <property type="match status" value="1"/>
</dbReference>
<dbReference type="GO" id="GO:0008360">
    <property type="term" value="P:regulation of cell shape"/>
    <property type="evidence" value="ECO:0007669"/>
    <property type="project" value="UniProtKB-UniRule"/>
</dbReference>
<keyword evidence="3" id="KW-0328">Glycosyltransferase</keyword>
<evidence type="ECO:0000313" key="12">
    <source>
        <dbReference type="EMBL" id="KOO36311.1"/>
    </source>
</evidence>
<evidence type="ECO:0000256" key="3">
    <source>
        <dbReference type="ARBA" id="ARBA00022676"/>
    </source>
</evidence>
<feature type="domain" description="L,D-TPase catalytic" evidence="11">
    <location>
        <begin position="57"/>
        <end position="166"/>
    </location>
</feature>
<keyword evidence="6 9" id="KW-0133">Cell shape</keyword>
<comment type="pathway">
    <text evidence="1 9">Cell wall biogenesis; peptidoglycan biosynthesis.</text>
</comment>
<dbReference type="PROSITE" id="PS51782">
    <property type="entry name" value="LYSM"/>
    <property type="match status" value="1"/>
</dbReference>
<dbReference type="InterPro" id="IPR050979">
    <property type="entry name" value="LD-transpeptidase"/>
</dbReference>
<dbReference type="SUPFAM" id="SSF141523">
    <property type="entry name" value="L,D-transpeptidase catalytic domain-like"/>
    <property type="match status" value="1"/>
</dbReference>
<keyword evidence="8 9" id="KW-0961">Cell wall biogenesis/degradation</keyword>
<dbReference type="AlphaFoldDB" id="A0A0M0KBS8"/>
<dbReference type="UniPathway" id="UPA00219"/>
<dbReference type="InterPro" id="IPR018392">
    <property type="entry name" value="LysM"/>
</dbReference>
<dbReference type="InterPro" id="IPR036779">
    <property type="entry name" value="LysM_dom_sf"/>
</dbReference>
<reference evidence="12" key="1">
    <citation type="submission" date="2015-08" db="EMBL/GenBank/DDBJ databases">
        <title>Complete DNA Sequence of Pseudomonas syringae pv. actinidiae, the Causal Agent of Kiwifruit Canker Disease.</title>
        <authorList>
            <person name="Rikkerink E.H.A."/>
            <person name="Fineran P.C."/>
        </authorList>
    </citation>
    <scope>NUCLEOTIDE SEQUENCE</scope>
    <source>
        <strain evidence="12">DSM 13666</strain>
    </source>
</reference>
<evidence type="ECO:0000256" key="8">
    <source>
        <dbReference type="ARBA" id="ARBA00023316"/>
    </source>
</evidence>
<feature type="active site" description="Proton donor/acceptor" evidence="9">
    <location>
        <position position="126"/>
    </location>
</feature>
<dbReference type="Gene3D" id="2.40.440.10">
    <property type="entry name" value="L,D-transpeptidase catalytic domain-like"/>
    <property type="match status" value="1"/>
</dbReference>
<dbReference type="GO" id="GO:0071972">
    <property type="term" value="F:peptidoglycan L,D-transpeptidase activity"/>
    <property type="evidence" value="ECO:0007669"/>
    <property type="project" value="TreeGrafter"/>
</dbReference>
<evidence type="ECO:0000256" key="5">
    <source>
        <dbReference type="ARBA" id="ARBA00022801"/>
    </source>
</evidence>
<dbReference type="SMART" id="SM00257">
    <property type="entry name" value="LysM"/>
    <property type="match status" value="1"/>
</dbReference>
<evidence type="ECO:0000256" key="1">
    <source>
        <dbReference type="ARBA" id="ARBA00004752"/>
    </source>
</evidence>
<feature type="active site" description="Nucleophile" evidence="9">
    <location>
        <position position="142"/>
    </location>
</feature>
<name>A0A0M0KBS8_ALKHA</name>
<feature type="domain" description="LysM" evidence="10">
    <location>
        <begin position="2"/>
        <end position="46"/>
    </location>
</feature>
<comment type="similarity">
    <text evidence="2">Belongs to the YkuD family.</text>
</comment>
<evidence type="ECO:0000259" key="11">
    <source>
        <dbReference type="PROSITE" id="PS52029"/>
    </source>
</evidence>
<comment type="caution">
    <text evidence="12">The sequence shown here is derived from an EMBL/GenBank/DDBJ whole genome shotgun (WGS) entry which is preliminary data.</text>
</comment>
<dbReference type="Pfam" id="PF01476">
    <property type="entry name" value="LysM"/>
    <property type="match status" value="1"/>
</dbReference>
<keyword evidence="7 9" id="KW-0573">Peptidoglycan synthesis</keyword>
<dbReference type="GO" id="GO:0005576">
    <property type="term" value="C:extracellular region"/>
    <property type="evidence" value="ECO:0007669"/>
    <property type="project" value="TreeGrafter"/>
</dbReference>
<evidence type="ECO:0000256" key="7">
    <source>
        <dbReference type="ARBA" id="ARBA00022984"/>
    </source>
</evidence>
<dbReference type="RefSeq" id="WP_053432530.1">
    <property type="nucleotide sequence ID" value="NZ_CP040441.1"/>
</dbReference>
<dbReference type="PANTHER" id="PTHR30582">
    <property type="entry name" value="L,D-TRANSPEPTIDASE"/>
    <property type="match status" value="1"/>
</dbReference>
<dbReference type="PATRIC" id="fig|136160.3.peg.3823"/>
<evidence type="ECO:0000259" key="10">
    <source>
        <dbReference type="PROSITE" id="PS51782"/>
    </source>
</evidence>
<dbReference type="GeneID" id="87596364"/>
<evidence type="ECO:0000256" key="6">
    <source>
        <dbReference type="ARBA" id="ARBA00022960"/>
    </source>
</evidence>
<keyword evidence="5" id="KW-0378">Hydrolase</keyword>
<dbReference type="GO" id="GO:0016757">
    <property type="term" value="F:glycosyltransferase activity"/>
    <property type="evidence" value="ECO:0007669"/>
    <property type="project" value="UniProtKB-KW"/>
</dbReference>
<dbReference type="CDD" id="cd00118">
    <property type="entry name" value="LysM"/>
    <property type="match status" value="1"/>
</dbReference>
<dbReference type="GO" id="GO:0018104">
    <property type="term" value="P:peptidoglycan-protein cross-linking"/>
    <property type="evidence" value="ECO:0007669"/>
    <property type="project" value="TreeGrafter"/>
</dbReference>
<dbReference type="InterPro" id="IPR005490">
    <property type="entry name" value="LD_TPept_cat_dom"/>
</dbReference>
<evidence type="ECO:0000256" key="4">
    <source>
        <dbReference type="ARBA" id="ARBA00022679"/>
    </source>
</evidence>
<dbReference type="InterPro" id="IPR038063">
    <property type="entry name" value="Transpep_catalytic_dom"/>
</dbReference>
<gene>
    <name evidence="12" type="ORF">AMD02_19225</name>
</gene>
<accession>A0A0M0KBS8</accession>
<proteinExistence type="inferred from homology"/>
<dbReference type="PROSITE" id="PS52029">
    <property type="entry name" value="LD_TPASE"/>
    <property type="match status" value="1"/>
</dbReference>
<dbReference type="CDD" id="cd16913">
    <property type="entry name" value="YkuD_like"/>
    <property type="match status" value="1"/>
</dbReference>
<protein>
    <submittedName>
        <fullName evidence="12">L,D-transpeptidase</fullName>
    </submittedName>
</protein>
<evidence type="ECO:0000256" key="2">
    <source>
        <dbReference type="ARBA" id="ARBA00005992"/>
    </source>
</evidence>
<keyword evidence="4" id="KW-0808">Transferase</keyword>
<dbReference type="EMBL" id="LILD01000014">
    <property type="protein sequence ID" value="KOO36311.1"/>
    <property type="molecule type" value="Genomic_DNA"/>
</dbReference>
<dbReference type="Gene3D" id="3.10.350.10">
    <property type="entry name" value="LysM domain"/>
    <property type="match status" value="1"/>
</dbReference>